<comment type="caution">
    <text evidence="3">The sequence shown here is derived from an EMBL/GenBank/DDBJ whole genome shotgun (WGS) entry which is preliminary data.</text>
</comment>
<feature type="transmembrane region" description="Helical" evidence="2">
    <location>
        <begin position="6"/>
        <end position="27"/>
    </location>
</feature>
<evidence type="ECO:0000313" key="3">
    <source>
        <dbReference type="EMBL" id="MDR6270572.1"/>
    </source>
</evidence>
<evidence type="ECO:0000256" key="1">
    <source>
        <dbReference type="SAM" id="MobiDB-lite"/>
    </source>
</evidence>
<organism evidence="3 4">
    <name type="scientific">Arthrobacter russicus</name>
    <dbReference type="NCBI Taxonomy" id="172040"/>
    <lineage>
        <taxon>Bacteria</taxon>
        <taxon>Bacillati</taxon>
        <taxon>Actinomycetota</taxon>
        <taxon>Actinomycetes</taxon>
        <taxon>Micrococcales</taxon>
        <taxon>Micrococcaceae</taxon>
        <taxon>Arthrobacter</taxon>
    </lineage>
</organism>
<accession>A0ABU1JGT4</accession>
<feature type="transmembrane region" description="Helical" evidence="2">
    <location>
        <begin position="92"/>
        <end position="113"/>
    </location>
</feature>
<keyword evidence="2" id="KW-1133">Transmembrane helix</keyword>
<evidence type="ECO:0000256" key="2">
    <source>
        <dbReference type="SAM" id="Phobius"/>
    </source>
</evidence>
<dbReference type="EMBL" id="JAVDQF010000001">
    <property type="protein sequence ID" value="MDR6270572.1"/>
    <property type="molecule type" value="Genomic_DNA"/>
</dbReference>
<sequence>MNAPLNTSVILAIAVALWLIWVAPFFLRLRKKQNPVPVTMMDDSDETAIDFEPMKMTMHSPGPQEAAMTGTNESVATGARTATPFKIKYDRLAIALVGALAVPTLLLGLVLRIAGVWTIWVPVLAFLALVASVAALRTLAIRDRKQRVEGAFREAMGAVPETQTVISASKTVPAEMKPAELFDAQQSAAPESPAPLTAAQLRSAALAVADGAKVKDDGTWEPVAVPKPSYVEAAKAERPAPAPLDLPEQPKAAARTSIKKAEAGVAQPTAKKSAGNTEKNAAALNNLDDVLQRRRA</sequence>
<gene>
    <name evidence="3" type="ORF">JOE69_002810</name>
</gene>
<keyword evidence="2" id="KW-0812">Transmembrane</keyword>
<keyword evidence="4" id="KW-1185">Reference proteome</keyword>
<dbReference type="RefSeq" id="WP_309799740.1">
    <property type="nucleotide sequence ID" value="NZ_BAAAHY010000007.1"/>
</dbReference>
<evidence type="ECO:0000313" key="4">
    <source>
        <dbReference type="Proteomes" id="UP001185069"/>
    </source>
</evidence>
<dbReference type="Proteomes" id="UP001185069">
    <property type="component" value="Unassembled WGS sequence"/>
</dbReference>
<proteinExistence type="predicted"/>
<feature type="region of interest" description="Disordered" evidence="1">
    <location>
        <begin position="234"/>
        <end position="296"/>
    </location>
</feature>
<feature type="transmembrane region" description="Helical" evidence="2">
    <location>
        <begin position="119"/>
        <end position="140"/>
    </location>
</feature>
<name>A0ABU1JGT4_9MICC</name>
<reference evidence="3 4" key="1">
    <citation type="submission" date="2023-07" db="EMBL/GenBank/DDBJ databases">
        <title>Sequencing the genomes of 1000 actinobacteria strains.</title>
        <authorList>
            <person name="Klenk H.-P."/>
        </authorList>
    </citation>
    <scope>NUCLEOTIDE SEQUENCE [LARGE SCALE GENOMIC DNA]</scope>
    <source>
        <strain evidence="3 4">DSM 14555</strain>
    </source>
</reference>
<protein>
    <submittedName>
        <fullName evidence="3">Lipid-binding transport protein (Tim44 family)</fullName>
    </submittedName>
</protein>
<keyword evidence="2" id="KW-0472">Membrane</keyword>